<gene>
    <name evidence="2" type="ORF">V5799_033911</name>
</gene>
<dbReference type="AlphaFoldDB" id="A0AAQ4DLZ0"/>
<sequence length="127" mass="13586">MKGVPPAAADRGVPYGGAGAAATMQGYFQCATSPVGYATPASRRNWPPTSWRRALFCASTSARTPEPKPAQEFSPRANLGTTPTEPACGRGWHVFNSKTTDRTRNKQACETMHDPLHEPVGAGEEKL</sequence>
<dbReference type="Proteomes" id="UP001321473">
    <property type="component" value="Unassembled WGS sequence"/>
</dbReference>
<evidence type="ECO:0000313" key="2">
    <source>
        <dbReference type="EMBL" id="KAK8763480.1"/>
    </source>
</evidence>
<dbReference type="EMBL" id="JARKHS020029285">
    <property type="protein sequence ID" value="KAK8763480.1"/>
    <property type="molecule type" value="Genomic_DNA"/>
</dbReference>
<proteinExistence type="predicted"/>
<accession>A0AAQ4DLZ0</accession>
<evidence type="ECO:0000256" key="1">
    <source>
        <dbReference type="SAM" id="MobiDB-lite"/>
    </source>
</evidence>
<keyword evidence="3" id="KW-1185">Reference proteome</keyword>
<reference evidence="2 3" key="1">
    <citation type="journal article" date="2023" name="Arcadia Sci">
        <title>De novo assembly of a long-read Amblyomma americanum tick genome.</title>
        <authorList>
            <person name="Chou S."/>
            <person name="Poskanzer K.E."/>
            <person name="Rollins M."/>
            <person name="Thuy-Boun P.S."/>
        </authorList>
    </citation>
    <scope>NUCLEOTIDE SEQUENCE [LARGE SCALE GENOMIC DNA]</scope>
    <source>
        <strain evidence="2">F_SG_1</strain>
        <tissue evidence="2">Salivary glands</tissue>
    </source>
</reference>
<comment type="caution">
    <text evidence="2">The sequence shown here is derived from an EMBL/GenBank/DDBJ whole genome shotgun (WGS) entry which is preliminary data.</text>
</comment>
<evidence type="ECO:0000313" key="3">
    <source>
        <dbReference type="Proteomes" id="UP001321473"/>
    </source>
</evidence>
<feature type="region of interest" description="Disordered" evidence="1">
    <location>
        <begin position="60"/>
        <end position="104"/>
    </location>
</feature>
<protein>
    <submittedName>
        <fullName evidence="2">Uncharacterized protein</fullName>
    </submittedName>
</protein>
<organism evidence="2 3">
    <name type="scientific">Amblyomma americanum</name>
    <name type="common">Lone star tick</name>
    <dbReference type="NCBI Taxonomy" id="6943"/>
    <lineage>
        <taxon>Eukaryota</taxon>
        <taxon>Metazoa</taxon>
        <taxon>Ecdysozoa</taxon>
        <taxon>Arthropoda</taxon>
        <taxon>Chelicerata</taxon>
        <taxon>Arachnida</taxon>
        <taxon>Acari</taxon>
        <taxon>Parasitiformes</taxon>
        <taxon>Ixodida</taxon>
        <taxon>Ixodoidea</taxon>
        <taxon>Ixodidae</taxon>
        <taxon>Amblyomminae</taxon>
        <taxon>Amblyomma</taxon>
    </lineage>
</organism>
<name>A0AAQ4DLZ0_AMBAM</name>